<keyword evidence="3" id="KW-1185">Reference proteome</keyword>
<dbReference type="EMBL" id="CP014243">
    <property type="protein sequence ID" value="AMD19825.1"/>
    <property type="molecule type" value="Genomic_DNA"/>
</dbReference>
<dbReference type="GeneID" id="28723042"/>
<gene>
    <name evidence="2" type="ORF">AW171_hschr31678</name>
</gene>
<dbReference type="AlphaFoldDB" id="A0A109UWF6"/>
<name>A0A109UWF6_9SACH</name>
<dbReference type="OrthoDB" id="4069787at2759"/>
<sequence length="236" mass="26473">MPKLTPTGHRTVPLSLIQRQIQRTGSPSAKAAAAKAAGAQLLAGSFKDLGSMFSLLQSSEDDELEIKQRAEANLSMVRSGEAEHVLRQKYCVRDGEPCSANLLLAKFPGTRDEQDLIQIGVSEMNSRVWKEVPDVWKQIAYFQAFGPWGPRKGISFTGKPEDFFAKDKKQLWSCTKFRQQDLTKMNQLIDPISRWILFAGAVLSSIAIIMDLKRRRHSDDAMVTVLDDLYIESKTD</sequence>
<accession>A0A109UWF6</accession>
<evidence type="ECO:0000256" key="1">
    <source>
        <dbReference type="SAM" id="Phobius"/>
    </source>
</evidence>
<organism evidence="2 3">
    <name type="scientific">Eremothecium sinecaudum</name>
    <dbReference type="NCBI Taxonomy" id="45286"/>
    <lineage>
        <taxon>Eukaryota</taxon>
        <taxon>Fungi</taxon>
        <taxon>Dikarya</taxon>
        <taxon>Ascomycota</taxon>
        <taxon>Saccharomycotina</taxon>
        <taxon>Saccharomycetes</taxon>
        <taxon>Saccharomycetales</taxon>
        <taxon>Saccharomycetaceae</taxon>
        <taxon>Eremothecium</taxon>
    </lineage>
</organism>
<feature type="transmembrane region" description="Helical" evidence="1">
    <location>
        <begin position="192"/>
        <end position="212"/>
    </location>
</feature>
<keyword evidence="1" id="KW-1133">Transmembrane helix</keyword>
<keyword evidence="1" id="KW-0812">Transmembrane</keyword>
<proteinExistence type="predicted"/>
<dbReference type="Proteomes" id="UP000243052">
    <property type="component" value="Chromosome iii"/>
</dbReference>
<evidence type="ECO:0000313" key="3">
    <source>
        <dbReference type="Proteomes" id="UP000243052"/>
    </source>
</evidence>
<dbReference type="RefSeq" id="XP_017986821.1">
    <property type="nucleotide sequence ID" value="XM_018131291.1"/>
</dbReference>
<reference evidence="2 3" key="1">
    <citation type="submission" date="2016-01" db="EMBL/GenBank/DDBJ databases">
        <title>Genome sequence of the yeast Holleya sinecauda.</title>
        <authorList>
            <person name="Dietrich F.S."/>
        </authorList>
    </citation>
    <scope>NUCLEOTIDE SEQUENCE [LARGE SCALE GENOMIC DNA]</scope>
    <source>
        <strain evidence="2 3">ATCC 58844</strain>
    </source>
</reference>
<keyword evidence="1" id="KW-0472">Membrane</keyword>
<evidence type="ECO:0000313" key="2">
    <source>
        <dbReference type="EMBL" id="AMD19825.1"/>
    </source>
</evidence>
<protein>
    <submittedName>
        <fullName evidence="2">HCL326Cp</fullName>
    </submittedName>
</protein>